<accession>A0ABS8HNH7</accession>
<comment type="caution">
    <text evidence="2">The sequence shown here is derived from an EMBL/GenBank/DDBJ whole genome shotgun (WGS) entry which is preliminary data.</text>
</comment>
<feature type="transmembrane region" description="Helical" evidence="1">
    <location>
        <begin position="32"/>
        <end position="51"/>
    </location>
</feature>
<keyword evidence="1" id="KW-1133">Transmembrane helix</keyword>
<name>A0ABS8HNH7_9FIRM</name>
<proteinExistence type="predicted"/>
<keyword evidence="3" id="KW-1185">Reference proteome</keyword>
<protein>
    <submittedName>
        <fullName evidence="2">Uncharacterized protein</fullName>
    </submittedName>
</protein>
<evidence type="ECO:0000313" key="3">
    <source>
        <dbReference type="Proteomes" id="UP001165492"/>
    </source>
</evidence>
<dbReference type="RefSeq" id="WP_229534156.1">
    <property type="nucleotide sequence ID" value="NZ_JAJHJB010000004.1"/>
</dbReference>
<sequence>MSFTSILLLIFLVAAILIIGGLIKRKVQVKKIFTFTTIMFVLISCIIFSVYQYSQRSSSLIFTKTTNLSDENIGELQLYENIDNKGFTKRYGTNLERIDNSLFDYYKLSDGLIIAVNKDRQIIRIIKNNESDHNIKTNKGIGLGNVVDEVIKVYGKDYYKRMSDFGVPIIGYVDKNKKVTIEFFNYQNEVTEIRYDIMSIE</sequence>
<keyword evidence="1" id="KW-0812">Transmembrane</keyword>
<keyword evidence="1" id="KW-0472">Membrane</keyword>
<organism evidence="2 3">
    <name type="scientific">Pelosinus baikalensis</name>
    <dbReference type="NCBI Taxonomy" id="2892015"/>
    <lineage>
        <taxon>Bacteria</taxon>
        <taxon>Bacillati</taxon>
        <taxon>Bacillota</taxon>
        <taxon>Negativicutes</taxon>
        <taxon>Selenomonadales</taxon>
        <taxon>Sporomusaceae</taxon>
        <taxon>Pelosinus</taxon>
    </lineage>
</organism>
<dbReference type="EMBL" id="JAJHJB010000004">
    <property type="protein sequence ID" value="MCC5464735.1"/>
    <property type="molecule type" value="Genomic_DNA"/>
</dbReference>
<evidence type="ECO:0000313" key="2">
    <source>
        <dbReference type="EMBL" id="MCC5464735.1"/>
    </source>
</evidence>
<dbReference type="Proteomes" id="UP001165492">
    <property type="component" value="Unassembled WGS sequence"/>
</dbReference>
<feature type="transmembrane region" description="Helical" evidence="1">
    <location>
        <begin position="6"/>
        <end position="23"/>
    </location>
</feature>
<evidence type="ECO:0000256" key="1">
    <source>
        <dbReference type="SAM" id="Phobius"/>
    </source>
</evidence>
<gene>
    <name evidence="2" type="ORF">LMF89_05050</name>
</gene>
<reference evidence="2" key="1">
    <citation type="submission" date="2021-11" db="EMBL/GenBank/DDBJ databases">
        <title>Description of a new species Pelosinus isolated from the bottom sediments of Lake Baikal.</title>
        <authorList>
            <person name="Zakharyuk A."/>
        </authorList>
    </citation>
    <scope>NUCLEOTIDE SEQUENCE</scope>
    <source>
        <strain evidence="2">Bkl1</strain>
    </source>
</reference>